<evidence type="ECO:0000313" key="1">
    <source>
        <dbReference type="EMBL" id="QHS87263.1"/>
    </source>
</evidence>
<reference evidence="1" key="1">
    <citation type="journal article" date="2020" name="Nature">
        <title>Giant virus diversity and host interactions through global metagenomics.</title>
        <authorList>
            <person name="Schulz F."/>
            <person name="Roux S."/>
            <person name="Paez-Espino D."/>
            <person name="Jungbluth S."/>
            <person name="Walsh D.A."/>
            <person name="Denef V.J."/>
            <person name="McMahon K.D."/>
            <person name="Konstantinidis K.T."/>
            <person name="Eloe-Fadrosh E.A."/>
            <person name="Kyrpides N.C."/>
            <person name="Woyke T."/>
        </authorList>
    </citation>
    <scope>NUCLEOTIDE SEQUENCE</scope>
    <source>
        <strain evidence="1">GVMAG-M-3300009684-20</strain>
    </source>
</reference>
<dbReference type="AlphaFoldDB" id="A0A6C0B709"/>
<sequence>MWELLPIQRTPGRAGTMLNRDFVYPNFPDVITEVWKNVPSNVKEWSISIWKDEFQVRRPSMGDTDLLAWVPRIGLLAAKRGCWVGTHKSSMAVAMCFNYVDRGHREQGWSGKMIMSLCRKATDTWGPTPFIFEIQFSIPRGLRQVDPFLAFTYTWIPFLSVEDPPKWTPISIAKFQTIRGFHTVETEGYLAFQNGDNGNRILLDPHNDIVFYDDLLSLASFDGIPLPGAYCRMFHPLGQSKIYLANLYFESPPQFDHFMLP</sequence>
<accession>A0A6C0B709</accession>
<protein>
    <submittedName>
        <fullName evidence="1">Uncharacterized protein</fullName>
    </submittedName>
</protein>
<dbReference type="EMBL" id="MN739079">
    <property type="protein sequence ID" value="QHS87263.1"/>
    <property type="molecule type" value="Genomic_DNA"/>
</dbReference>
<proteinExistence type="predicted"/>
<organism evidence="1">
    <name type="scientific">viral metagenome</name>
    <dbReference type="NCBI Taxonomy" id="1070528"/>
    <lineage>
        <taxon>unclassified sequences</taxon>
        <taxon>metagenomes</taxon>
        <taxon>organismal metagenomes</taxon>
    </lineage>
</organism>
<name>A0A6C0B709_9ZZZZ</name>